<protein>
    <submittedName>
        <fullName evidence="1">Uncharacterized protein</fullName>
    </submittedName>
</protein>
<proteinExistence type="predicted"/>
<name>A0A392PHE1_9FABA</name>
<dbReference type="AlphaFoldDB" id="A0A392PHE1"/>
<sequence length="103" mass="11823">ILHILSACERLILVTNDANELRDYSILLYHCGLYNESLQYLKKYQELKNSSTQVTSSSDSERSTEEDAAVDKLMTRLNLIQLEQGWSRPSVARNFLGNNSDPW</sequence>
<comment type="caution">
    <text evidence="1">The sequence shown here is derived from an EMBL/GenBank/DDBJ whole genome shotgun (WGS) entry which is preliminary data.</text>
</comment>
<dbReference type="EMBL" id="LXQA010078117">
    <property type="protein sequence ID" value="MCI10909.1"/>
    <property type="molecule type" value="Genomic_DNA"/>
</dbReference>
<dbReference type="Proteomes" id="UP000265520">
    <property type="component" value="Unassembled WGS sequence"/>
</dbReference>
<feature type="non-terminal residue" evidence="1">
    <location>
        <position position="1"/>
    </location>
</feature>
<organism evidence="1 2">
    <name type="scientific">Trifolium medium</name>
    <dbReference type="NCBI Taxonomy" id="97028"/>
    <lineage>
        <taxon>Eukaryota</taxon>
        <taxon>Viridiplantae</taxon>
        <taxon>Streptophyta</taxon>
        <taxon>Embryophyta</taxon>
        <taxon>Tracheophyta</taxon>
        <taxon>Spermatophyta</taxon>
        <taxon>Magnoliopsida</taxon>
        <taxon>eudicotyledons</taxon>
        <taxon>Gunneridae</taxon>
        <taxon>Pentapetalae</taxon>
        <taxon>rosids</taxon>
        <taxon>fabids</taxon>
        <taxon>Fabales</taxon>
        <taxon>Fabaceae</taxon>
        <taxon>Papilionoideae</taxon>
        <taxon>50 kb inversion clade</taxon>
        <taxon>NPAAA clade</taxon>
        <taxon>Hologalegina</taxon>
        <taxon>IRL clade</taxon>
        <taxon>Trifolieae</taxon>
        <taxon>Trifolium</taxon>
    </lineage>
</organism>
<evidence type="ECO:0000313" key="2">
    <source>
        <dbReference type="Proteomes" id="UP000265520"/>
    </source>
</evidence>
<reference evidence="1 2" key="1">
    <citation type="journal article" date="2018" name="Front. Plant Sci.">
        <title>Red Clover (Trifolium pratense) and Zigzag Clover (T. medium) - A Picture of Genomic Similarities and Differences.</title>
        <authorList>
            <person name="Dluhosova J."/>
            <person name="Istvanek J."/>
            <person name="Nedelnik J."/>
            <person name="Repkova J."/>
        </authorList>
    </citation>
    <scope>NUCLEOTIDE SEQUENCE [LARGE SCALE GENOMIC DNA]</scope>
    <source>
        <strain evidence="2">cv. 10/8</strain>
        <tissue evidence="1">Leaf</tissue>
    </source>
</reference>
<keyword evidence="2" id="KW-1185">Reference proteome</keyword>
<accession>A0A392PHE1</accession>
<evidence type="ECO:0000313" key="1">
    <source>
        <dbReference type="EMBL" id="MCI10909.1"/>
    </source>
</evidence>